<dbReference type="InterPro" id="IPR011711">
    <property type="entry name" value="GntR_C"/>
</dbReference>
<dbReference type="SUPFAM" id="SSF46785">
    <property type="entry name" value="Winged helix' DNA-binding domain"/>
    <property type="match status" value="1"/>
</dbReference>
<gene>
    <name evidence="5" type="ORF">D5F11_013815</name>
</gene>
<dbReference type="PRINTS" id="PR00035">
    <property type="entry name" value="HTHGNTR"/>
</dbReference>
<dbReference type="InterPro" id="IPR036390">
    <property type="entry name" value="WH_DNA-bd_sf"/>
</dbReference>
<sequence length="229" mass="27223">MNTFESTGQKIRRKFMRDEVYDILLDWIVTGKLIADQQIRDKEISEQLGVSRTPIREALLRLENEGFVQTKANSSTFVTPIKYQEIKHYYSITYTLEKLVIEEIYTKITDQHLEKMMNVNQEMYLSIKEGNYLTALKKDTEFHAIPISLSLNAELKKILTNLKHKLKRIELYYYDKIEDAHISFVEHEQIIDALKQNNLNLTLEYIEQNWKKGLERIQNHLIKNENVNR</sequence>
<dbReference type="RefSeq" id="WP_120116762.1">
    <property type="nucleotide sequence ID" value="NZ_DAMDJW010000154.1"/>
</dbReference>
<dbReference type="Proteomes" id="UP000287296">
    <property type="component" value="Unassembled WGS sequence"/>
</dbReference>
<dbReference type="SMART" id="SM00345">
    <property type="entry name" value="HTH_GNTR"/>
    <property type="match status" value="1"/>
</dbReference>
<evidence type="ECO:0000313" key="5">
    <source>
        <dbReference type="EMBL" id="RST59199.1"/>
    </source>
</evidence>
<evidence type="ECO:0000256" key="2">
    <source>
        <dbReference type="ARBA" id="ARBA00023125"/>
    </source>
</evidence>
<dbReference type="GO" id="GO:0003700">
    <property type="term" value="F:DNA-binding transcription factor activity"/>
    <property type="evidence" value="ECO:0007669"/>
    <property type="project" value="InterPro"/>
</dbReference>
<keyword evidence="3" id="KW-0804">Transcription</keyword>
<organism evidence="5 6">
    <name type="scientific">Siminovitchia terrae</name>
    <name type="common">Bacillus terrae</name>
    <dbReference type="NCBI Taxonomy" id="1914933"/>
    <lineage>
        <taxon>Bacteria</taxon>
        <taxon>Bacillati</taxon>
        <taxon>Bacillota</taxon>
        <taxon>Bacilli</taxon>
        <taxon>Bacillales</taxon>
        <taxon>Bacillaceae</taxon>
        <taxon>Siminovitchia</taxon>
    </lineage>
</organism>
<dbReference type="PANTHER" id="PTHR43537">
    <property type="entry name" value="TRANSCRIPTIONAL REGULATOR, GNTR FAMILY"/>
    <property type="match status" value="1"/>
</dbReference>
<dbReference type="Gene3D" id="1.10.10.10">
    <property type="entry name" value="Winged helix-like DNA-binding domain superfamily/Winged helix DNA-binding domain"/>
    <property type="match status" value="1"/>
</dbReference>
<reference evidence="5 6" key="1">
    <citation type="submission" date="2018-12" db="EMBL/GenBank/DDBJ databases">
        <authorList>
            <person name="Sun L."/>
            <person name="Chen Z."/>
        </authorList>
    </citation>
    <scope>NUCLEOTIDE SEQUENCE [LARGE SCALE GENOMIC DNA]</scope>
    <source>
        <strain evidence="5 6">LMG 29736</strain>
    </source>
</reference>
<evidence type="ECO:0000313" key="6">
    <source>
        <dbReference type="Proteomes" id="UP000287296"/>
    </source>
</evidence>
<keyword evidence="2" id="KW-0238">DNA-binding</keyword>
<accession>A0A429X728</accession>
<evidence type="ECO:0000256" key="3">
    <source>
        <dbReference type="ARBA" id="ARBA00023163"/>
    </source>
</evidence>
<dbReference type="AlphaFoldDB" id="A0A429X728"/>
<feature type="domain" description="HTH gntR-type" evidence="4">
    <location>
        <begin position="14"/>
        <end position="81"/>
    </location>
</feature>
<evidence type="ECO:0000256" key="1">
    <source>
        <dbReference type="ARBA" id="ARBA00023015"/>
    </source>
</evidence>
<proteinExistence type="predicted"/>
<dbReference type="InterPro" id="IPR036388">
    <property type="entry name" value="WH-like_DNA-bd_sf"/>
</dbReference>
<dbReference type="Pfam" id="PF00392">
    <property type="entry name" value="GntR"/>
    <property type="match status" value="1"/>
</dbReference>
<name>A0A429X728_SIMTE</name>
<dbReference type="SUPFAM" id="SSF48008">
    <property type="entry name" value="GntR ligand-binding domain-like"/>
    <property type="match status" value="1"/>
</dbReference>
<dbReference type="InterPro" id="IPR000524">
    <property type="entry name" value="Tscrpt_reg_HTH_GntR"/>
</dbReference>
<dbReference type="PROSITE" id="PS50949">
    <property type="entry name" value="HTH_GNTR"/>
    <property type="match status" value="1"/>
</dbReference>
<dbReference type="Pfam" id="PF07729">
    <property type="entry name" value="FCD"/>
    <property type="match status" value="1"/>
</dbReference>
<dbReference type="CDD" id="cd07377">
    <property type="entry name" value="WHTH_GntR"/>
    <property type="match status" value="1"/>
</dbReference>
<evidence type="ECO:0000259" key="4">
    <source>
        <dbReference type="PROSITE" id="PS50949"/>
    </source>
</evidence>
<dbReference type="PANTHER" id="PTHR43537:SF45">
    <property type="entry name" value="GNTR FAMILY REGULATORY PROTEIN"/>
    <property type="match status" value="1"/>
</dbReference>
<comment type="caution">
    <text evidence="5">The sequence shown here is derived from an EMBL/GenBank/DDBJ whole genome shotgun (WGS) entry which is preliminary data.</text>
</comment>
<dbReference type="Gene3D" id="1.20.120.530">
    <property type="entry name" value="GntR ligand-binding domain-like"/>
    <property type="match status" value="1"/>
</dbReference>
<dbReference type="GO" id="GO:0003677">
    <property type="term" value="F:DNA binding"/>
    <property type="evidence" value="ECO:0007669"/>
    <property type="project" value="UniProtKB-KW"/>
</dbReference>
<protein>
    <submittedName>
        <fullName evidence="5">GntR family transcriptional regulator</fullName>
    </submittedName>
</protein>
<keyword evidence="1" id="KW-0805">Transcription regulation</keyword>
<dbReference type="EMBL" id="QYTW02000013">
    <property type="protein sequence ID" value="RST59199.1"/>
    <property type="molecule type" value="Genomic_DNA"/>
</dbReference>
<dbReference type="OrthoDB" id="9781630at2"/>
<dbReference type="InterPro" id="IPR008920">
    <property type="entry name" value="TF_FadR/GntR_C"/>
</dbReference>